<dbReference type="InterPro" id="IPR049056">
    <property type="entry name" value="NAD_Glu_DH_HM3"/>
</dbReference>
<dbReference type="GO" id="GO:0004352">
    <property type="term" value="F:glutamate dehydrogenase (NAD+) activity"/>
    <property type="evidence" value="ECO:0007669"/>
    <property type="project" value="InterPro"/>
</dbReference>
<dbReference type="InterPro" id="IPR049058">
    <property type="entry name" value="NAD_Glu_DH_HM2"/>
</dbReference>
<sequence length="1605" mass="183470">MTQLMSNQRIELLDSLQGRLEPHFPKQHHPNLRVLIDSMFKHASMQDLQAYELTDLAGLVVSMWRMLQKFESPHHQISVFNPNVEEHEWQSPHTIVTVLHDDVPFVIDSVRLTLNRLGINIHTIFHASFKVERNKKGEFSRFSDKGNKELLLLIEVDRTSVAKERERLESEIHSVVTDVNLVVDDYPNILEKTNEVTRDLESRKYPIDKKDLDEGRVFMKWLSDNHFTFLAYDEYVVEGDKVKQVEGSALGLFRKARKRREESIHEMSEQRRSHVFEKELLIFSKSGKRSTVHRPAYSDYVLVKHFNEKGEVIGGRRFLGLYTSTVYNETPANIPVVRRKIERVLDKSGFTPGSHNHKELSAILFTFPRDELIQSSIDTLLHMTLDVLAIQERKLIRLLLRKDIYGKFLNAMVYMPREIFNSQLRAQVHDLLAEYFDVEGSDFTTFFSESVLARTRFVFKLKQPIEETLPTEALEKRIQQIARRWTDELQQALFESFGEEKGNRLYQRYHEAFPASYREQYSARVAVADIQRMEALNVEHAEPITLSFYRSMEPTGSELKLKIFNKGEALLLSDLIPVLEHLGLKVIDEYPYEINYGDENCTWIYDFSLLYDPDPDLDPAKYRDEFSSAFINIWNGRAENDSYNQLILRAKLTWREVAMLRAYAHYMKQVRFGLSQEYIADTLIKYTGITDKLAELFSARFNPAKQKGKNQVEKWMQAIEQDLESVNNINEDRIIRRYVELMSATLRTNFYQQDDAGHRKEYVSFKLDPSQISDIPLPRPKFEIFVYSPRVEGVHLRGGKVARGGLRWSDRIEDFRTEVLGLVKAQQVKNAVIVPVGAKGGFVAKHLPVDGDREAIQKEGIACYKTFIRALLDVTDNLQEGEVVPPKQVVRFDENDPYMVVAADKGTATFSDIANSVAEEYGFWLGDAFASGGSNGYDHKKMGITARGAWVSVQRHFRELGLDVQKDPISVVGIGDMGGDVFGNGMLRSETLKVVGAFNHLHIFVDPDPDPAKSFAERKRLFELPRSSWEDYNADLISKGGGIFSRSAKSIPVSKEMKAVFGINKAKVAPNELISAMLRAPVDLIWNGGIGTYVKASSENHADVGDKANDAVRVNADELHCKVIGEGGNLGFSQLARVEFNLHGGRCFTDFIDNAGGVDCSDHEVNMKILLDEIVAGGDMTVKQRNDWLFKLTEDVSKLVLRNNYRQSQALGIAFTESFKRIEEYRRLINSMESAGKLNRELEFLPPDEEISERKARGIGLTRPELSVLISYVKGDLKEQLIRANVAADPYLENALATEFPEAMRKKFEKPMRQHRLKGEIVATQVANDIFNYMGISFFNRLQESTGASPVEAAKAYVAARDIYGLHELWDELEALDHKVPADLQSALMLRSARMVRRASRWLVKNYRTGIDIRSVIDLYKPNIDKMIDELENLLPTEQKDKWLDEAKQLQEQGIPEAVARRVCASDMLYTALGVIAVAQSQDRNPMKVAQGYFRVGDSLALDGFAGQVNSLTVNSHWQAMARESFRDDLEWQQRRITQGLFAQMKDGEELDGLVDEWLERNSILVDRWLRMMSEIRAAGEPEFSMYSVAIRELLDLSQATMPEL</sequence>
<proteinExistence type="predicted"/>
<dbReference type="InterPro" id="IPR036291">
    <property type="entry name" value="NAD(P)-bd_dom_sf"/>
</dbReference>
<dbReference type="Pfam" id="PF21076">
    <property type="entry name" value="GDH_ACT2"/>
    <property type="match status" value="1"/>
</dbReference>
<evidence type="ECO:0000313" key="8">
    <source>
        <dbReference type="Proteomes" id="UP000626148"/>
    </source>
</evidence>
<dbReference type="InterPro" id="IPR048381">
    <property type="entry name" value="GDH_C"/>
</dbReference>
<feature type="domain" description="NAD-specific glutamate dehydrogenase C-terminal" evidence="3">
    <location>
        <begin position="1259"/>
        <end position="1595"/>
    </location>
</feature>
<keyword evidence="8" id="KW-1185">Reference proteome</keyword>
<dbReference type="PANTHER" id="PTHR43403">
    <property type="entry name" value="NAD-SPECIFIC GLUTAMATE DEHYDROGENASE"/>
    <property type="match status" value="1"/>
</dbReference>
<dbReference type="InterPro" id="IPR049062">
    <property type="entry name" value="NAD_Glu_DH_ACT2"/>
</dbReference>
<dbReference type="Pfam" id="PF21078">
    <property type="entry name" value="GDH_HM3"/>
    <property type="match status" value="1"/>
</dbReference>
<dbReference type="InterPro" id="IPR024727">
    <property type="entry name" value="NAD_Glu_DH_N_ACT1"/>
</dbReference>
<evidence type="ECO:0000259" key="6">
    <source>
        <dbReference type="Pfam" id="PF21077"/>
    </source>
</evidence>
<dbReference type="GO" id="GO:0006538">
    <property type="term" value="P:L-glutamate catabolic process"/>
    <property type="evidence" value="ECO:0007669"/>
    <property type="project" value="InterPro"/>
</dbReference>
<evidence type="ECO:0000259" key="5">
    <source>
        <dbReference type="Pfam" id="PF21076"/>
    </source>
</evidence>
<dbReference type="GO" id="GO:0004069">
    <property type="term" value="F:L-aspartate:2-oxoglutarate aminotransferase activity"/>
    <property type="evidence" value="ECO:0007669"/>
    <property type="project" value="InterPro"/>
</dbReference>
<organism evidence="7 8">
    <name type="scientific">Saccharospirillum salsuginis</name>
    <dbReference type="NCBI Taxonomy" id="418750"/>
    <lineage>
        <taxon>Bacteria</taxon>
        <taxon>Pseudomonadati</taxon>
        <taxon>Pseudomonadota</taxon>
        <taxon>Gammaproteobacteria</taxon>
        <taxon>Oceanospirillales</taxon>
        <taxon>Saccharospirillaceae</taxon>
        <taxon>Saccharospirillum</taxon>
    </lineage>
</organism>
<dbReference type="PIRSF" id="PIRSF036761">
    <property type="entry name" value="GDH_Mll4104"/>
    <property type="match status" value="1"/>
</dbReference>
<evidence type="ECO:0000256" key="1">
    <source>
        <dbReference type="ARBA" id="ARBA00023002"/>
    </source>
</evidence>
<evidence type="ECO:0000259" key="3">
    <source>
        <dbReference type="Pfam" id="PF21074"/>
    </source>
</evidence>
<dbReference type="Pfam" id="PF05088">
    <property type="entry name" value="Bac_GDH_CD"/>
    <property type="match status" value="1"/>
</dbReference>
<keyword evidence="1" id="KW-0560">Oxidoreductase</keyword>
<feature type="domain" description="NAD-glutamate dehydrogenase ACT3" evidence="6">
    <location>
        <begin position="544"/>
        <end position="620"/>
    </location>
</feature>
<gene>
    <name evidence="7" type="primary">gdhB</name>
    <name evidence="7" type="ORF">GCM10007392_18540</name>
</gene>
<dbReference type="Pfam" id="PF21074">
    <property type="entry name" value="GDH_C"/>
    <property type="match status" value="1"/>
</dbReference>
<accession>A0A918N7Q1</accession>
<dbReference type="Pfam" id="PF21077">
    <property type="entry name" value="GDH_ACT3"/>
    <property type="match status" value="1"/>
</dbReference>
<dbReference type="InterPro" id="IPR028971">
    <property type="entry name" value="NAD-GDH_cat"/>
</dbReference>
<dbReference type="Pfam" id="PF21079">
    <property type="entry name" value="GDH_HM2"/>
    <property type="match status" value="1"/>
</dbReference>
<evidence type="ECO:0000313" key="7">
    <source>
        <dbReference type="EMBL" id="GGX51541.1"/>
    </source>
</evidence>
<dbReference type="RefSeq" id="WP_189608263.1">
    <property type="nucleotide sequence ID" value="NZ_BMXR01000004.1"/>
</dbReference>
<dbReference type="SUPFAM" id="SSF51735">
    <property type="entry name" value="NAD(P)-binding Rossmann-fold domains"/>
    <property type="match status" value="1"/>
</dbReference>
<evidence type="ECO:0000259" key="4">
    <source>
        <dbReference type="Pfam" id="PF21075"/>
    </source>
</evidence>
<dbReference type="PANTHER" id="PTHR43403:SF1">
    <property type="entry name" value="NAD-SPECIFIC GLUTAMATE DEHYDROGENASE"/>
    <property type="match status" value="1"/>
</dbReference>
<evidence type="ECO:0000259" key="2">
    <source>
        <dbReference type="Pfam" id="PF05088"/>
    </source>
</evidence>
<dbReference type="Proteomes" id="UP000626148">
    <property type="component" value="Unassembled WGS sequence"/>
</dbReference>
<reference evidence="7" key="2">
    <citation type="submission" date="2020-09" db="EMBL/GenBank/DDBJ databases">
        <authorList>
            <person name="Sun Q."/>
            <person name="Kim S."/>
        </authorList>
    </citation>
    <scope>NUCLEOTIDE SEQUENCE</scope>
    <source>
        <strain evidence="7">KCTC 22169</strain>
    </source>
</reference>
<dbReference type="InterPro" id="IPR049064">
    <property type="entry name" value="NAD_Glu_DH_ACT3"/>
</dbReference>
<dbReference type="SUPFAM" id="SSF53223">
    <property type="entry name" value="Aminoacid dehydrogenase-like, N-terminal domain"/>
    <property type="match status" value="1"/>
</dbReference>
<dbReference type="Gene3D" id="3.40.50.720">
    <property type="entry name" value="NAD(P)-binding Rossmann-like Domain"/>
    <property type="match status" value="1"/>
</dbReference>
<dbReference type="Pfam" id="PF21075">
    <property type="entry name" value="GDH_ACT1"/>
    <property type="match status" value="1"/>
</dbReference>
<name>A0A918N7Q1_9GAMM</name>
<reference evidence="7" key="1">
    <citation type="journal article" date="2014" name="Int. J. Syst. Evol. Microbiol.">
        <title>Complete genome sequence of Corynebacterium casei LMG S-19264T (=DSM 44701T), isolated from a smear-ripened cheese.</title>
        <authorList>
            <consortium name="US DOE Joint Genome Institute (JGI-PGF)"/>
            <person name="Walter F."/>
            <person name="Albersmeier A."/>
            <person name="Kalinowski J."/>
            <person name="Ruckert C."/>
        </authorList>
    </citation>
    <scope>NUCLEOTIDE SEQUENCE</scope>
    <source>
        <strain evidence="7">KCTC 22169</strain>
    </source>
</reference>
<comment type="caution">
    <text evidence="7">The sequence shown here is derived from an EMBL/GenBank/DDBJ whole genome shotgun (WGS) entry which is preliminary data.</text>
</comment>
<feature type="domain" description="NAD-glutamate dehydrogenase N-terminal ACT1" evidence="4">
    <location>
        <begin position="36"/>
        <end position="172"/>
    </location>
</feature>
<dbReference type="InterPro" id="IPR049059">
    <property type="entry name" value="NAD_Glu_DH_HM1"/>
</dbReference>
<dbReference type="EMBL" id="BMXR01000004">
    <property type="protein sequence ID" value="GGX51541.1"/>
    <property type="molecule type" value="Genomic_DNA"/>
</dbReference>
<feature type="domain" description="NAD-glutamate dehydrogenase catalytic" evidence="2">
    <location>
        <begin position="719"/>
        <end position="1213"/>
    </location>
</feature>
<dbReference type="InterPro" id="IPR046346">
    <property type="entry name" value="Aminoacid_DH-like_N_sf"/>
</dbReference>
<dbReference type="Pfam" id="PF21073">
    <property type="entry name" value="GDH_HM1"/>
    <property type="match status" value="1"/>
</dbReference>
<dbReference type="InterPro" id="IPR007780">
    <property type="entry name" value="NAD_Glu_DH_bac"/>
</dbReference>
<protein>
    <submittedName>
        <fullName evidence="7">NAD-specific glutamate dehydrogenase</fullName>
    </submittedName>
</protein>
<feature type="domain" description="NAD-glutamate dehydrogenase ACT2" evidence="5">
    <location>
        <begin position="397"/>
        <end position="486"/>
    </location>
</feature>